<dbReference type="Gene3D" id="3.20.20.80">
    <property type="entry name" value="Glycosidases"/>
    <property type="match status" value="1"/>
</dbReference>
<evidence type="ECO:0000313" key="2">
    <source>
        <dbReference type="EMBL" id="TWR28871.1"/>
    </source>
</evidence>
<name>A0A563UBX2_9SPHI</name>
<dbReference type="InterPro" id="IPR024655">
    <property type="entry name" value="Asl1_glyco_hydro_catalytic"/>
</dbReference>
<evidence type="ECO:0000313" key="3">
    <source>
        <dbReference type="Proteomes" id="UP000320042"/>
    </source>
</evidence>
<reference evidence="2 3" key="1">
    <citation type="submission" date="2019-07" db="EMBL/GenBank/DDBJ databases">
        <authorList>
            <person name="Kim J."/>
        </authorList>
    </citation>
    <scope>NUCLEOTIDE SEQUENCE [LARGE SCALE GENOMIC DNA]</scope>
    <source>
        <strain evidence="3">dk17</strain>
    </source>
</reference>
<dbReference type="RefSeq" id="WP_146382056.1">
    <property type="nucleotide sequence ID" value="NZ_VOEJ01000005.1"/>
</dbReference>
<dbReference type="Pfam" id="PF11790">
    <property type="entry name" value="Glyco_hydro_cc"/>
    <property type="match status" value="1"/>
</dbReference>
<evidence type="ECO:0000259" key="1">
    <source>
        <dbReference type="Pfam" id="PF11790"/>
    </source>
</evidence>
<organism evidence="2 3">
    <name type="scientific">Mucilaginibacter pallidiroseus</name>
    <dbReference type="NCBI Taxonomy" id="2599295"/>
    <lineage>
        <taxon>Bacteria</taxon>
        <taxon>Pseudomonadati</taxon>
        <taxon>Bacteroidota</taxon>
        <taxon>Sphingobacteriia</taxon>
        <taxon>Sphingobacteriales</taxon>
        <taxon>Sphingobacteriaceae</taxon>
        <taxon>Mucilaginibacter</taxon>
    </lineage>
</organism>
<dbReference type="InterPro" id="IPR017853">
    <property type="entry name" value="GH"/>
</dbReference>
<gene>
    <name evidence="2" type="ORF">FPZ43_11410</name>
</gene>
<keyword evidence="3" id="KW-1185">Reference proteome</keyword>
<sequence>MISNYAKSLVAVACAAGLLFTSCRKQDDFLPESATSENRKLSAVNETLQSSLSIASSSSLMLGVNGHPFGDAPYLATSAAKQVELIKGMNMNWYRINVLTTSDGTISASSSSLFSSLQKAAASGAVNLLPMLNPRTLTFNDKPSVAYQKGKTLGANFAAKYGQYFSYYNLGNDLELDLLMSGTTGREVTHYDVNKSAITTAYLKGMDEGIKLKDPGAKTIIDAGWLHWGFLTLCKNNNVKFDAIGYHWYSDMEGPASRAPYNIPDISVTLANSFPDKEIWFTEFGYRYKATSTDNEADQQEFMTKFVNKIKTNPRVKVAIAYQLFDEPYKKGHESNYGFYKWSLPYTIFVKKLVAQSFAKLFTPDGGETTPSEPSKPATDLFTNLIGYSSVKPQTSRLVTDATYYTDRNYKIKTLPSYLIKSSFIKVANDDKTNKLNTYLSFTLNRATTVFIAYDPRAKTLPTWLQGFTKVKETLGTDDPKLATMDLYKKDFAAGKVNIGGNLSGSATGALYQYLLIFNEK</sequence>
<dbReference type="Proteomes" id="UP000320042">
    <property type="component" value="Unassembled WGS sequence"/>
</dbReference>
<accession>A0A563UBX2</accession>
<dbReference type="EMBL" id="VOEJ01000005">
    <property type="protein sequence ID" value="TWR28871.1"/>
    <property type="molecule type" value="Genomic_DNA"/>
</dbReference>
<comment type="caution">
    <text evidence="2">The sequence shown here is derived from an EMBL/GenBank/DDBJ whole genome shotgun (WGS) entry which is preliminary data.</text>
</comment>
<protein>
    <recommendedName>
        <fullName evidence="1">Asl1-like glycosyl hydrolase catalytic domain-containing protein</fullName>
    </recommendedName>
</protein>
<dbReference type="OrthoDB" id="9809583at2"/>
<dbReference type="SUPFAM" id="SSF51445">
    <property type="entry name" value="(Trans)glycosidases"/>
    <property type="match status" value="1"/>
</dbReference>
<dbReference type="PROSITE" id="PS51257">
    <property type="entry name" value="PROKAR_LIPOPROTEIN"/>
    <property type="match status" value="1"/>
</dbReference>
<feature type="domain" description="Asl1-like glycosyl hydrolase catalytic" evidence="1">
    <location>
        <begin position="209"/>
        <end position="318"/>
    </location>
</feature>
<proteinExistence type="predicted"/>
<dbReference type="AlphaFoldDB" id="A0A563UBX2"/>